<keyword evidence="2" id="KW-1185">Reference proteome</keyword>
<accession>A0A1Q5PKZ8</accession>
<gene>
    <name evidence="1" type="ORF">BSR29_06595</name>
</gene>
<dbReference type="EMBL" id="MQSV01000004">
    <property type="protein sequence ID" value="OKL47281.1"/>
    <property type="molecule type" value="Genomic_DNA"/>
</dbReference>
<protein>
    <recommendedName>
        <fullName evidence="3">ComF family protein</fullName>
    </recommendedName>
</protein>
<name>A0A1Q5PKZ8_9ACTO</name>
<evidence type="ECO:0000313" key="2">
    <source>
        <dbReference type="Proteomes" id="UP000186785"/>
    </source>
</evidence>
<organism evidence="1 2">
    <name type="scientific">Boudabousia liubingyangii</name>
    <dbReference type="NCBI Taxonomy" id="1921764"/>
    <lineage>
        <taxon>Bacteria</taxon>
        <taxon>Bacillati</taxon>
        <taxon>Actinomycetota</taxon>
        <taxon>Actinomycetes</taxon>
        <taxon>Actinomycetales</taxon>
        <taxon>Actinomycetaceae</taxon>
        <taxon>Boudabousia</taxon>
    </lineage>
</organism>
<dbReference type="Proteomes" id="UP000186785">
    <property type="component" value="Unassembled WGS sequence"/>
</dbReference>
<proteinExistence type="predicted"/>
<dbReference type="AlphaFoldDB" id="A0A1Q5PKZ8"/>
<comment type="caution">
    <text evidence="1">The sequence shown here is derived from an EMBL/GenBank/DDBJ whole genome shotgun (WGS) entry which is preliminary data.</text>
</comment>
<reference evidence="1 2" key="1">
    <citation type="submission" date="2016-11" db="EMBL/GenBank/DDBJ databases">
        <title>Actinomyces gypaetusis sp. nov. isolated from the vulture Gypaetus barbatus in Qinghai Tibet Plateau China.</title>
        <authorList>
            <person name="Meng X."/>
        </authorList>
    </citation>
    <scope>NUCLEOTIDE SEQUENCE [LARGE SCALE GENOMIC DNA]</scope>
    <source>
        <strain evidence="1 2">VUL4_2</strain>
    </source>
</reference>
<dbReference type="SUPFAM" id="SSF53271">
    <property type="entry name" value="PRTase-like"/>
    <property type="match status" value="1"/>
</dbReference>
<dbReference type="CDD" id="cd06223">
    <property type="entry name" value="PRTases_typeI"/>
    <property type="match status" value="1"/>
</dbReference>
<dbReference type="InterPro" id="IPR029057">
    <property type="entry name" value="PRTase-like"/>
</dbReference>
<dbReference type="Gene3D" id="3.40.50.2020">
    <property type="match status" value="1"/>
</dbReference>
<dbReference type="InterPro" id="IPR000836">
    <property type="entry name" value="PRTase_dom"/>
</dbReference>
<sequence>MGVLSIQVAGRYVTPNRDFILAAKHDPTFSTQKYLASSAAVLAERIWPYLESLEPGFPLLVCPLPSKYRRRFGGQYVAGELAWYLAQELRALLEVDSHGILEVLPVELLRFRLWESGQAGQDGKARRRVRKMELISCVVSPNLLLVDDVITTGSTFRSAVSVFKTRGDFHFLGAALGGVRR</sequence>
<dbReference type="STRING" id="1921764.BSR28_07685"/>
<evidence type="ECO:0008006" key="3">
    <source>
        <dbReference type="Google" id="ProtNLM"/>
    </source>
</evidence>
<evidence type="ECO:0000313" key="1">
    <source>
        <dbReference type="EMBL" id="OKL47281.1"/>
    </source>
</evidence>